<dbReference type="SUPFAM" id="SSF55874">
    <property type="entry name" value="ATPase domain of HSP90 chaperone/DNA topoisomerase II/histidine kinase"/>
    <property type="match status" value="1"/>
</dbReference>
<evidence type="ECO:0000259" key="2">
    <source>
        <dbReference type="Pfam" id="PF13581"/>
    </source>
</evidence>
<keyword evidence="3" id="KW-0067">ATP-binding</keyword>
<accession>A0ABW6IJ68</accession>
<dbReference type="RefSeq" id="WP_377966537.1">
    <property type="nucleotide sequence ID" value="NZ_JBHZOL010000088.1"/>
</dbReference>
<evidence type="ECO:0000313" key="4">
    <source>
        <dbReference type="Proteomes" id="UP001600165"/>
    </source>
</evidence>
<dbReference type="InterPro" id="IPR036890">
    <property type="entry name" value="HATPase_C_sf"/>
</dbReference>
<keyword evidence="4" id="KW-1185">Reference proteome</keyword>
<comment type="caution">
    <text evidence="3">The sequence shown here is derived from an EMBL/GenBank/DDBJ whole genome shotgun (WGS) entry which is preliminary data.</text>
</comment>
<dbReference type="PANTHER" id="PTHR35526:SF3">
    <property type="entry name" value="ANTI-SIGMA-F FACTOR RSBW"/>
    <property type="match status" value="1"/>
</dbReference>
<dbReference type="Pfam" id="PF13581">
    <property type="entry name" value="HATPase_c_2"/>
    <property type="match status" value="1"/>
</dbReference>
<dbReference type="EMBL" id="JBHZOL010000088">
    <property type="protein sequence ID" value="MFE4107635.1"/>
    <property type="molecule type" value="Genomic_DNA"/>
</dbReference>
<feature type="domain" description="Histidine kinase/HSP90-like ATPase" evidence="2">
    <location>
        <begin position="14"/>
        <end position="140"/>
    </location>
</feature>
<keyword evidence="1" id="KW-0723">Serine/threonine-protein kinase</keyword>
<proteinExistence type="predicted"/>
<sequence length="148" mass="17385">MKLIQKRRFQTRTDLKDLDKVLAWFDQFQSLARYPIPENVWLQCQLALVEGFTNAVRHAHHSLAIETPIEIEVIVFSEALEIYIWDRGPGFDVQSWLRKTPKVIDKDSEGGRGLRLMERIADRFTYTSEANGKNCLYIRKSYRPIDLE</sequence>
<dbReference type="Gene3D" id="3.30.565.10">
    <property type="entry name" value="Histidine kinase-like ATPase, C-terminal domain"/>
    <property type="match status" value="1"/>
</dbReference>
<organism evidence="3 4">
    <name type="scientific">Almyronema epifaneia S1</name>
    <dbReference type="NCBI Taxonomy" id="2991925"/>
    <lineage>
        <taxon>Bacteria</taxon>
        <taxon>Bacillati</taxon>
        <taxon>Cyanobacteriota</taxon>
        <taxon>Cyanophyceae</taxon>
        <taxon>Nodosilineales</taxon>
        <taxon>Nodosilineaceae</taxon>
        <taxon>Almyronema</taxon>
        <taxon>Almyronema epifaneia</taxon>
    </lineage>
</organism>
<keyword evidence="1" id="KW-0418">Kinase</keyword>
<dbReference type="InterPro" id="IPR050267">
    <property type="entry name" value="Anti-sigma-factor_SerPK"/>
</dbReference>
<keyword evidence="3" id="KW-0547">Nucleotide-binding</keyword>
<dbReference type="PANTHER" id="PTHR35526">
    <property type="entry name" value="ANTI-SIGMA-F FACTOR RSBW-RELATED"/>
    <property type="match status" value="1"/>
</dbReference>
<dbReference type="CDD" id="cd16936">
    <property type="entry name" value="HATPase_RsbW-like"/>
    <property type="match status" value="1"/>
</dbReference>
<evidence type="ECO:0000256" key="1">
    <source>
        <dbReference type="ARBA" id="ARBA00022527"/>
    </source>
</evidence>
<name>A0ABW6IJ68_9CYAN</name>
<reference evidence="3 4" key="1">
    <citation type="submission" date="2024-10" db="EMBL/GenBank/DDBJ databases">
        <authorList>
            <person name="Ratan Roy A."/>
            <person name="Morales Sandoval P.H."/>
            <person name="De Los Santos Villalobos S."/>
            <person name="Chakraborty S."/>
            <person name="Mukherjee J."/>
        </authorList>
    </citation>
    <scope>NUCLEOTIDE SEQUENCE [LARGE SCALE GENOMIC DNA]</scope>
    <source>
        <strain evidence="3 4">S1</strain>
    </source>
</reference>
<keyword evidence="1" id="KW-0808">Transferase</keyword>
<dbReference type="InterPro" id="IPR003594">
    <property type="entry name" value="HATPase_dom"/>
</dbReference>
<dbReference type="Proteomes" id="UP001600165">
    <property type="component" value="Unassembled WGS sequence"/>
</dbReference>
<evidence type="ECO:0000313" key="3">
    <source>
        <dbReference type="EMBL" id="MFE4107635.1"/>
    </source>
</evidence>
<gene>
    <name evidence="3" type="ORF">ACFVKH_15180</name>
</gene>
<protein>
    <submittedName>
        <fullName evidence="3">ATP-binding protein</fullName>
    </submittedName>
</protein>
<dbReference type="GO" id="GO:0005524">
    <property type="term" value="F:ATP binding"/>
    <property type="evidence" value="ECO:0007669"/>
    <property type="project" value="UniProtKB-KW"/>
</dbReference>